<feature type="domain" description="Baseplate J-like central" evidence="2">
    <location>
        <begin position="174"/>
        <end position="253"/>
    </location>
</feature>
<comment type="similarity">
    <text evidence="1">Belongs to the Mu gp47/PBSX XkdT family.</text>
</comment>
<dbReference type="EMBL" id="JACRSY010000015">
    <property type="protein sequence ID" value="MBC8580004.1"/>
    <property type="molecule type" value="Genomic_DNA"/>
</dbReference>
<protein>
    <submittedName>
        <fullName evidence="4">Baseplate J/gp47 family protein</fullName>
    </submittedName>
</protein>
<reference evidence="4" key="1">
    <citation type="submission" date="2020-08" db="EMBL/GenBank/DDBJ databases">
        <title>Genome public.</title>
        <authorList>
            <person name="Liu C."/>
            <person name="Sun Q."/>
        </authorList>
    </citation>
    <scope>NUCLEOTIDE SEQUENCE</scope>
    <source>
        <strain evidence="4">NSJ-12</strain>
    </source>
</reference>
<comment type="caution">
    <text evidence="4">The sequence shown here is derived from an EMBL/GenBank/DDBJ whole genome shotgun (WGS) entry which is preliminary data.</text>
</comment>
<dbReference type="Proteomes" id="UP000655830">
    <property type="component" value="Unassembled WGS sequence"/>
</dbReference>
<sequence length="350" mass="39294">MSLTYDELLQRALRRVSSQIDTSEGSFLFDAIAPCVAELYEAYLYIEELEKRVFADTAYGEYLERRTAERGIYRKPATYAIRKAYFNIDVPIGSRWAKEELVYTVTEKVQDGVFLTKANQTGAIGNRYSDKLVNMDFIENLESAILGEVVIAGEDEEDDESLRLRYFNSFEKEAFGGNKRDYEEKIGSIDGVGVVKVYPAWNGGGTVKVRLLDSEHNVPSAELVQMVQELVDPIETSGEGLGIAPIGHKVTVEGAEEVGVQITTQLTFKETSWENVRQDVEGVVEKYFRELRSKWSEDDVVVRISQIEARLLDIEGIIDVQGTKLNGSSNNLYLNDEQVPVLAGVVNETE</sequence>
<dbReference type="InterPro" id="IPR058531">
    <property type="entry name" value="Baseplate_J_M"/>
</dbReference>
<dbReference type="InterPro" id="IPR058530">
    <property type="entry name" value="Baseplate_J-like_C"/>
</dbReference>
<accession>A0A926EI45</accession>
<evidence type="ECO:0000259" key="3">
    <source>
        <dbReference type="Pfam" id="PF26079"/>
    </source>
</evidence>
<keyword evidence="5" id="KW-1185">Reference proteome</keyword>
<feature type="domain" description="Baseplate J-like C-terminal" evidence="3">
    <location>
        <begin position="260"/>
        <end position="346"/>
    </location>
</feature>
<evidence type="ECO:0000256" key="1">
    <source>
        <dbReference type="ARBA" id="ARBA00038087"/>
    </source>
</evidence>
<dbReference type="Pfam" id="PF26079">
    <property type="entry name" value="Baseplate_J_C"/>
    <property type="match status" value="1"/>
</dbReference>
<name>A0A926EI45_9FIRM</name>
<evidence type="ECO:0000313" key="4">
    <source>
        <dbReference type="EMBL" id="MBC8580004.1"/>
    </source>
</evidence>
<dbReference type="InterPro" id="IPR052399">
    <property type="entry name" value="Phage_Baseplate_Assmbl_Protein"/>
</dbReference>
<evidence type="ECO:0000259" key="2">
    <source>
        <dbReference type="Pfam" id="PF26078"/>
    </source>
</evidence>
<dbReference type="Pfam" id="PF26078">
    <property type="entry name" value="Baseplate_J_M"/>
    <property type="match status" value="1"/>
</dbReference>
<dbReference type="PANTHER" id="PTHR37829:SF3">
    <property type="entry name" value="PROTEIN JAYE-RELATED"/>
    <property type="match status" value="1"/>
</dbReference>
<evidence type="ECO:0000313" key="5">
    <source>
        <dbReference type="Proteomes" id="UP000655830"/>
    </source>
</evidence>
<dbReference type="RefSeq" id="WP_249332900.1">
    <property type="nucleotide sequence ID" value="NZ_JACRSY010000015.1"/>
</dbReference>
<organism evidence="4 5">
    <name type="scientific">Zhenhengia yiwuensis</name>
    <dbReference type="NCBI Taxonomy" id="2763666"/>
    <lineage>
        <taxon>Bacteria</taxon>
        <taxon>Bacillati</taxon>
        <taxon>Bacillota</taxon>
        <taxon>Clostridia</taxon>
        <taxon>Lachnospirales</taxon>
        <taxon>Lachnospiraceae</taxon>
        <taxon>Zhenhengia</taxon>
    </lineage>
</organism>
<dbReference type="PANTHER" id="PTHR37829">
    <property type="entry name" value="PHAGE-LIKE ELEMENT PBSX PROTEIN XKDT"/>
    <property type="match status" value="1"/>
</dbReference>
<gene>
    <name evidence="4" type="ORF">H8718_10760</name>
</gene>
<dbReference type="AlphaFoldDB" id="A0A926EI45"/>
<proteinExistence type="inferred from homology"/>